<evidence type="ECO:0000256" key="2">
    <source>
        <dbReference type="ARBA" id="ARBA00022448"/>
    </source>
</evidence>
<dbReference type="GO" id="GO:0055085">
    <property type="term" value="P:transmembrane transport"/>
    <property type="evidence" value="ECO:0007669"/>
    <property type="project" value="InterPro"/>
</dbReference>
<evidence type="ECO:0000256" key="4">
    <source>
        <dbReference type="ARBA" id="ARBA00022692"/>
    </source>
</evidence>
<proteinExistence type="inferred from homology"/>
<evidence type="ECO:0000256" key="5">
    <source>
        <dbReference type="ARBA" id="ARBA00022989"/>
    </source>
</evidence>
<dbReference type="PANTHER" id="PTHR30465:SF0">
    <property type="entry name" value="OLIGOPEPTIDE TRANSPORT SYSTEM PERMEASE PROTEIN APPB"/>
    <property type="match status" value="1"/>
</dbReference>
<evidence type="ECO:0000256" key="1">
    <source>
        <dbReference type="ARBA" id="ARBA00004651"/>
    </source>
</evidence>
<feature type="transmembrane region" description="Helical" evidence="7">
    <location>
        <begin position="137"/>
        <end position="158"/>
    </location>
</feature>
<dbReference type="GO" id="GO:0005886">
    <property type="term" value="C:plasma membrane"/>
    <property type="evidence" value="ECO:0007669"/>
    <property type="project" value="UniProtKB-SubCell"/>
</dbReference>
<comment type="caution">
    <text evidence="9">The sequence shown here is derived from an EMBL/GenBank/DDBJ whole genome shotgun (WGS) entry which is preliminary data.</text>
</comment>
<dbReference type="RefSeq" id="WP_058726205.1">
    <property type="nucleotide sequence ID" value="NZ_LDQC01000061.1"/>
</dbReference>
<keyword evidence="2 7" id="KW-0813">Transport</keyword>
<feature type="transmembrane region" description="Helical" evidence="7">
    <location>
        <begin position="294"/>
        <end position="320"/>
    </location>
</feature>
<dbReference type="STRING" id="33881.NS184_11280"/>
<accession>A0A175RLR5</accession>
<keyword evidence="5 7" id="KW-1133">Transmembrane helix</keyword>
<evidence type="ECO:0000313" key="9">
    <source>
        <dbReference type="EMBL" id="KTR04636.1"/>
    </source>
</evidence>
<dbReference type="PROSITE" id="PS50928">
    <property type="entry name" value="ABC_TM1"/>
    <property type="match status" value="1"/>
</dbReference>
<dbReference type="AlphaFoldDB" id="A0A175RLR5"/>
<dbReference type="Pfam" id="PF00528">
    <property type="entry name" value="BPD_transp_1"/>
    <property type="match status" value="1"/>
</dbReference>
<evidence type="ECO:0000256" key="7">
    <source>
        <dbReference type="RuleBase" id="RU363032"/>
    </source>
</evidence>
<dbReference type="CDD" id="cd06261">
    <property type="entry name" value="TM_PBP2"/>
    <property type="match status" value="1"/>
</dbReference>
<dbReference type="InterPro" id="IPR035906">
    <property type="entry name" value="MetI-like_sf"/>
</dbReference>
<feature type="transmembrane region" description="Helical" evidence="7">
    <location>
        <begin position="255"/>
        <end position="274"/>
    </location>
</feature>
<comment type="similarity">
    <text evidence="7">Belongs to the binding-protein-dependent transport system permease family.</text>
</comment>
<name>A0A175RLR5_9MICO</name>
<organism evidence="9 10">
    <name type="scientific">Curtobacterium luteum</name>
    <dbReference type="NCBI Taxonomy" id="33881"/>
    <lineage>
        <taxon>Bacteria</taxon>
        <taxon>Bacillati</taxon>
        <taxon>Actinomycetota</taxon>
        <taxon>Actinomycetes</taxon>
        <taxon>Micrococcales</taxon>
        <taxon>Microbacteriaceae</taxon>
        <taxon>Curtobacterium</taxon>
    </lineage>
</organism>
<sequence>MLAFLAKRIVNYVILTIVATTLGYILASATLNPAARFLGRNPAVPQGTIDASLQKLGADPNVPLLVRTWNWWVNLVTHGSLGISSRGTEVTADIFARAGTSLRLLVIGTLLGALLGVLLGVWNAVRQYKTSDQVSTYLSFAVLATPPFVIAVVLMILATTTNNAVGTQVISFTGEYTPGVTGFFPVLGDRLVHLLLPTISLTVGAVASYSRYQRSAMLDVLSSDYIRTARSKGRTRASAIMRHGVRVALIPMSTFFAYSFGLILTGASITELVFSWHGMGEYFVQSISNNDINAAAGTILFTAILVLIAGTLADLLYAALDPRVRV</sequence>
<evidence type="ECO:0000313" key="10">
    <source>
        <dbReference type="Proteomes" id="UP000078252"/>
    </source>
</evidence>
<keyword evidence="4 7" id="KW-0812">Transmembrane</keyword>
<comment type="subcellular location">
    <subcellularLocation>
        <location evidence="1 7">Cell membrane</location>
        <topology evidence="1 7">Multi-pass membrane protein</topology>
    </subcellularLocation>
</comment>
<dbReference type="SUPFAM" id="SSF161098">
    <property type="entry name" value="MetI-like"/>
    <property type="match status" value="1"/>
</dbReference>
<keyword evidence="3" id="KW-1003">Cell membrane</keyword>
<reference evidence="9 10" key="1">
    <citation type="journal article" date="2016" name="Front. Microbiol.">
        <title>Genomic Resource of Rice Seed Associated Bacteria.</title>
        <authorList>
            <person name="Midha S."/>
            <person name="Bansal K."/>
            <person name="Sharma S."/>
            <person name="Kumar N."/>
            <person name="Patil P.P."/>
            <person name="Chaudhry V."/>
            <person name="Patil P.B."/>
        </authorList>
    </citation>
    <scope>NUCLEOTIDE SEQUENCE [LARGE SCALE GENOMIC DNA]</scope>
    <source>
        <strain evidence="9 10">NS184</strain>
    </source>
</reference>
<feature type="domain" description="ABC transmembrane type-1" evidence="8">
    <location>
        <begin position="98"/>
        <end position="317"/>
    </location>
</feature>
<feature type="transmembrane region" description="Helical" evidence="7">
    <location>
        <begin position="104"/>
        <end position="125"/>
    </location>
</feature>
<feature type="transmembrane region" description="Helical" evidence="7">
    <location>
        <begin position="191"/>
        <end position="209"/>
    </location>
</feature>
<dbReference type="PATRIC" id="fig|33881.3.peg.2651"/>
<evidence type="ECO:0000256" key="3">
    <source>
        <dbReference type="ARBA" id="ARBA00022475"/>
    </source>
</evidence>
<dbReference type="Proteomes" id="UP000078252">
    <property type="component" value="Unassembled WGS sequence"/>
</dbReference>
<gene>
    <name evidence="9" type="ORF">NS184_11280</name>
</gene>
<dbReference type="PANTHER" id="PTHR30465">
    <property type="entry name" value="INNER MEMBRANE ABC TRANSPORTER"/>
    <property type="match status" value="1"/>
</dbReference>
<protein>
    <submittedName>
        <fullName evidence="9">Peptide ABC transporter permease</fullName>
    </submittedName>
</protein>
<evidence type="ECO:0000256" key="6">
    <source>
        <dbReference type="ARBA" id="ARBA00023136"/>
    </source>
</evidence>
<dbReference type="EMBL" id="LDQC01000061">
    <property type="protein sequence ID" value="KTR04636.1"/>
    <property type="molecule type" value="Genomic_DNA"/>
</dbReference>
<feature type="transmembrane region" description="Helical" evidence="7">
    <location>
        <begin position="12"/>
        <end position="31"/>
    </location>
</feature>
<dbReference type="InterPro" id="IPR000515">
    <property type="entry name" value="MetI-like"/>
</dbReference>
<dbReference type="OrthoDB" id="147639at2"/>
<evidence type="ECO:0000259" key="8">
    <source>
        <dbReference type="PROSITE" id="PS50928"/>
    </source>
</evidence>
<keyword evidence="6 7" id="KW-0472">Membrane</keyword>
<dbReference type="Gene3D" id="1.10.3720.10">
    <property type="entry name" value="MetI-like"/>
    <property type="match status" value="1"/>
</dbReference>